<feature type="compositionally biased region" description="Polar residues" evidence="5">
    <location>
        <begin position="59"/>
        <end position="77"/>
    </location>
</feature>
<feature type="compositionally biased region" description="Acidic residues" evidence="5">
    <location>
        <begin position="523"/>
        <end position="541"/>
    </location>
</feature>
<feature type="domain" description="Mif2/CENP-C cupin" evidence="6">
    <location>
        <begin position="600"/>
        <end position="676"/>
    </location>
</feature>
<feature type="compositionally biased region" description="Acidic residues" evidence="5">
    <location>
        <begin position="241"/>
        <end position="256"/>
    </location>
</feature>
<name>A0AAN6RMK6_9PLEO</name>
<evidence type="ECO:0000256" key="3">
    <source>
        <dbReference type="ARBA" id="ARBA00023125"/>
    </source>
</evidence>
<comment type="subcellular location">
    <subcellularLocation>
        <location evidence="1">Nucleus</location>
    </subcellularLocation>
</comment>
<dbReference type="GO" id="GO:0019237">
    <property type="term" value="F:centromeric DNA binding"/>
    <property type="evidence" value="ECO:0007669"/>
    <property type="project" value="InterPro"/>
</dbReference>
<feature type="compositionally biased region" description="Basic and acidic residues" evidence="5">
    <location>
        <begin position="284"/>
        <end position="300"/>
    </location>
</feature>
<reference evidence="8 9" key="1">
    <citation type="submission" date="2021-02" db="EMBL/GenBank/DDBJ databases">
        <title>Genome assembly of Pseudopithomyces chartarum.</title>
        <authorList>
            <person name="Jauregui R."/>
            <person name="Singh J."/>
            <person name="Voisey C."/>
        </authorList>
    </citation>
    <scope>NUCLEOTIDE SEQUENCE [LARGE SCALE GENOMIC DNA]</scope>
    <source>
        <strain evidence="8 9">AGR01</strain>
    </source>
</reference>
<comment type="similarity">
    <text evidence="2">Belongs to the CENP-C/MIF2 family.</text>
</comment>
<dbReference type="EMBL" id="WVTA01000001">
    <property type="protein sequence ID" value="KAK3216726.1"/>
    <property type="molecule type" value="Genomic_DNA"/>
</dbReference>
<evidence type="ECO:0000256" key="2">
    <source>
        <dbReference type="ARBA" id="ARBA00010291"/>
    </source>
</evidence>
<keyword evidence="9" id="KW-1185">Reference proteome</keyword>
<dbReference type="GO" id="GO:0051315">
    <property type="term" value="P:attachment of mitotic spindle microtubules to kinetochore"/>
    <property type="evidence" value="ECO:0007669"/>
    <property type="project" value="TreeGrafter"/>
</dbReference>
<feature type="compositionally biased region" description="Basic residues" evidence="5">
    <location>
        <begin position="385"/>
        <end position="397"/>
    </location>
</feature>
<dbReference type="PANTHER" id="PTHR16684">
    <property type="entry name" value="CENTROMERE PROTEIN C"/>
    <property type="match status" value="1"/>
</dbReference>
<evidence type="ECO:0000259" key="7">
    <source>
        <dbReference type="Pfam" id="PF15624"/>
    </source>
</evidence>
<accession>A0AAN6RMK6</accession>
<protein>
    <submittedName>
        <fullName evidence="8">Uncharacterized protein</fullName>
    </submittedName>
</protein>
<evidence type="ECO:0000259" key="6">
    <source>
        <dbReference type="Pfam" id="PF11699"/>
    </source>
</evidence>
<dbReference type="GO" id="GO:0051382">
    <property type="term" value="P:kinetochore assembly"/>
    <property type="evidence" value="ECO:0007669"/>
    <property type="project" value="InterPro"/>
</dbReference>
<proteinExistence type="inferred from homology"/>
<feature type="domain" description="Mif2 N-terminal" evidence="7">
    <location>
        <begin position="14"/>
        <end position="146"/>
    </location>
</feature>
<feature type="compositionally biased region" description="Basic residues" evidence="5">
    <location>
        <begin position="502"/>
        <end position="512"/>
    </location>
</feature>
<dbReference type="Gene3D" id="2.60.120.10">
    <property type="entry name" value="Jelly Rolls"/>
    <property type="match status" value="1"/>
</dbReference>
<dbReference type="GO" id="GO:0051455">
    <property type="term" value="P:spindle attachment to meiosis I kinetochore"/>
    <property type="evidence" value="ECO:0007669"/>
    <property type="project" value="TreeGrafter"/>
</dbReference>
<feature type="region of interest" description="Disordered" evidence="5">
    <location>
        <begin position="43"/>
        <end position="137"/>
    </location>
</feature>
<keyword evidence="3" id="KW-0238">DNA-binding</keyword>
<evidence type="ECO:0000256" key="1">
    <source>
        <dbReference type="ARBA" id="ARBA00004123"/>
    </source>
</evidence>
<dbReference type="InterPro" id="IPR014710">
    <property type="entry name" value="RmlC-like_jellyroll"/>
</dbReference>
<feature type="compositionally biased region" description="Basic and acidic residues" evidence="5">
    <location>
        <begin position="371"/>
        <end position="384"/>
    </location>
</feature>
<dbReference type="AlphaFoldDB" id="A0AAN6RMK6"/>
<feature type="region of interest" description="Disordered" evidence="5">
    <location>
        <begin position="496"/>
        <end position="546"/>
    </location>
</feature>
<organism evidence="8 9">
    <name type="scientific">Pseudopithomyces chartarum</name>
    <dbReference type="NCBI Taxonomy" id="1892770"/>
    <lineage>
        <taxon>Eukaryota</taxon>
        <taxon>Fungi</taxon>
        <taxon>Dikarya</taxon>
        <taxon>Ascomycota</taxon>
        <taxon>Pezizomycotina</taxon>
        <taxon>Dothideomycetes</taxon>
        <taxon>Pleosporomycetidae</taxon>
        <taxon>Pleosporales</taxon>
        <taxon>Massarineae</taxon>
        <taxon>Didymosphaeriaceae</taxon>
        <taxon>Pseudopithomyces</taxon>
    </lineage>
</organism>
<dbReference type="InterPro" id="IPR011051">
    <property type="entry name" value="RmlC_Cupin_sf"/>
</dbReference>
<dbReference type="Pfam" id="PF15624">
    <property type="entry name" value="Mif2_N"/>
    <property type="match status" value="1"/>
</dbReference>
<keyword evidence="4" id="KW-0539">Nucleus</keyword>
<dbReference type="SUPFAM" id="SSF51182">
    <property type="entry name" value="RmlC-like cupins"/>
    <property type="match status" value="1"/>
</dbReference>
<dbReference type="GO" id="GO:0005634">
    <property type="term" value="C:nucleus"/>
    <property type="evidence" value="ECO:0007669"/>
    <property type="project" value="UniProtKB-SubCell"/>
</dbReference>
<feature type="compositionally biased region" description="Polar residues" evidence="5">
    <location>
        <begin position="104"/>
        <end position="137"/>
    </location>
</feature>
<sequence length="686" mass="75229">MAPAKRRETRENQFYDVGVQGRKTGITLEDKGVRDEHGMELISGIFSSPEKSPPKRASNRTGGTLTESESMDLTSPIPQAAVSAAKLLRSARTHLPPPKARSPMKTSLGSSPRRQSSMGPRTQTNPVTSSPSRAASNPVVSRLLDFEHEDLSLQETPALSGSGQRRGQRRSIYSIEPSPTRITSSAMMEETIQEEIIAGEESSLLLDVAEGSGIQDVEDDTILDTEDDVAAEVDGQSAIDMDAEAGAEVEQSELVEEPIKQPAKRGRKRKSDVTAPPQPEVEAPEPRKRGRKPLEKKDKNSAAMRTAPPVSVRRSKRVSDITEQEPSTLDGSNGALEEAVTPPVVAKPRGRPPKAITQPEMPPPKKKQKRQEKEPEKEIEEPLSKKSKAAPKAKKKTVHDDGESRLTQGAIESGKLVDVYGKPISKSDLDQMSTTTTGTRFGRGRHLSVFRELEPDSAATIGRTGRHRVKPINFWANEAVSYDPKGNMQSIVNRVFEEPPPKRAKKPGRSKGSKSSLSAIGEEAADEDEVEVQPWEEEGEGEFVGPYKGYDAANKVSTNKLINTTIAWSEKGINPKDIPDGSFKFVKLASGHVDDDDKGKTFLSWGFLELEENQMKRAKNASSMHMVFHVSSGAVEIKVHENILTVRRGGVFQVPRGNMYSIRNVGTKTSRLFYAQGCEMRVYAED</sequence>
<evidence type="ECO:0000256" key="4">
    <source>
        <dbReference type="ARBA" id="ARBA00023242"/>
    </source>
</evidence>
<evidence type="ECO:0000313" key="8">
    <source>
        <dbReference type="EMBL" id="KAK3216726.1"/>
    </source>
</evidence>
<dbReference type="InterPro" id="IPR028929">
    <property type="entry name" value="Mif2_N"/>
</dbReference>
<dbReference type="Pfam" id="PF11699">
    <property type="entry name" value="CENP-C_C"/>
    <property type="match status" value="1"/>
</dbReference>
<dbReference type="GO" id="GO:0000776">
    <property type="term" value="C:kinetochore"/>
    <property type="evidence" value="ECO:0007669"/>
    <property type="project" value="InterPro"/>
</dbReference>
<gene>
    <name evidence="8" type="ORF">GRF29_1g764397</name>
</gene>
<evidence type="ECO:0000256" key="5">
    <source>
        <dbReference type="SAM" id="MobiDB-lite"/>
    </source>
</evidence>
<dbReference type="InterPro" id="IPR028386">
    <property type="entry name" value="CENP-C/Mif2/cnp3"/>
</dbReference>
<dbReference type="PANTHER" id="PTHR16684:SF11">
    <property type="entry name" value="CENTROMERE PROTEIN C"/>
    <property type="match status" value="1"/>
</dbReference>
<feature type="region of interest" description="Disordered" evidence="5">
    <location>
        <begin position="233"/>
        <end position="416"/>
    </location>
</feature>
<dbReference type="InterPro" id="IPR025974">
    <property type="entry name" value="Mif2/CENP-C_cupin"/>
</dbReference>
<comment type="caution">
    <text evidence="8">The sequence shown here is derived from an EMBL/GenBank/DDBJ whole genome shotgun (WGS) entry which is preliminary data.</text>
</comment>
<evidence type="ECO:0000313" key="9">
    <source>
        <dbReference type="Proteomes" id="UP001280581"/>
    </source>
</evidence>
<dbReference type="Proteomes" id="UP001280581">
    <property type="component" value="Unassembled WGS sequence"/>
</dbReference>